<evidence type="ECO:0008006" key="3">
    <source>
        <dbReference type="Google" id="ProtNLM"/>
    </source>
</evidence>
<proteinExistence type="predicted"/>
<dbReference type="GO" id="GO:0035248">
    <property type="term" value="F:alpha-1,4-N-acetylgalactosaminyltransferase activity"/>
    <property type="evidence" value="ECO:0007669"/>
    <property type="project" value="TreeGrafter"/>
</dbReference>
<sequence>MYTENTIAEDWIRSEELFSSKYMYSHLSDFLRYMTLWRFGGIFIDTDTVVMKSFENVSDSRMSNTLEVRLWDFQTKDLDTL</sequence>
<dbReference type="EMBL" id="CAQQ02196588">
    <property type="status" value="NOT_ANNOTATED_CDS"/>
    <property type="molecule type" value="Genomic_DNA"/>
</dbReference>
<evidence type="ECO:0000313" key="2">
    <source>
        <dbReference type="Proteomes" id="UP000015102"/>
    </source>
</evidence>
<name>T1GTW0_MEGSC</name>
<reference evidence="1" key="2">
    <citation type="submission" date="2015-06" db="UniProtKB">
        <authorList>
            <consortium name="EnsemblMetazoa"/>
        </authorList>
    </citation>
    <scope>IDENTIFICATION</scope>
</reference>
<evidence type="ECO:0000313" key="1">
    <source>
        <dbReference type="EnsemblMetazoa" id="MESCA007154-PA"/>
    </source>
</evidence>
<dbReference type="STRING" id="36166.T1GTW0"/>
<protein>
    <recommendedName>
        <fullName evidence="3">Alpha-1,4-N-acetylglucosaminyltransferase</fullName>
    </recommendedName>
</protein>
<dbReference type="InterPro" id="IPR051981">
    <property type="entry name" value="Glycosyltransf_32"/>
</dbReference>
<dbReference type="SUPFAM" id="SSF53448">
    <property type="entry name" value="Nucleotide-diphospho-sugar transferases"/>
    <property type="match status" value="1"/>
</dbReference>
<dbReference type="Pfam" id="PF04488">
    <property type="entry name" value="Gly_transf_sug"/>
    <property type="match status" value="1"/>
</dbReference>
<reference evidence="2" key="1">
    <citation type="submission" date="2013-02" db="EMBL/GenBank/DDBJ databases">
        <authorList>
            <person name="Hughes D."/>
        </authorList>
    </citation>
    <scope>NUCLEOTIDE SEQUENCE</scope>
    <source>
        <strain>Durham</strain>
        <strain evidence="2">NC isolate 2 -- Noor lab</strain>
    </source>
</reference>
<dbReference type="InterPro" id="IPR007577">
    <property type="entry name" value="GlycoTrfase_DXD_sugar-bd_CS"/>
</dbReference>
<dbReference type="HOGENOM" id="CLU_2576603_0_0_1"/>
<dbReference type="EnsemblMetazoa" id="MESCA007154-RA">
    <property type="protein sequence ID" value="MESCA007154-PA"/>
    <property type="gene ID" value="MESCA007154"/>
</dbReference>
<dbReference type="InterPro" id="IPR029044">
    <property type="entry name" value="Nucleotide-diphossugar_trans"/>
</dbReference>
<keyword evidence="2" id="KW-1185">Reference proteome</keyword>
<organism evidence="1 2">
    <name type="scientific">Megaselia scalaris</name>
    <name type="common">Humpbacked fly</name>
    <name type="synonym">Phora scalaris</name>
    <dbReference type="NCBI Taxonomy" id="36166"/>
    <lineage>
        <taxon>Eukaryota</taxon>
        <taxon>Metazoa</taxon>
        <taxon>Ecdysozoa</taxon>
        <taxon>Arthropoda</taxon>
        <taxon>Hexapoda</taxon>
        <taxon>Insecta</taxon>
        <taxon>Pterygota</taxon>
        <taxon>Neoptera</taxon>
        <taxon>Endopterygota</taxon>
        <taxon>Diptera</taxon>
        <taxon>Brachycera</taxon>
        <taxon>Muscomorpha</taxon>
        <taxon>Platypezoidea</taxon>
        <taxon>Phoridae</taxon>
        <taxon>Megaseliini</taxon>
        <taxon>Megaselia</taxon>
    </lineage>
</organism>
<accession>T1GTW0</accession>
<dbReference type="PANTHER" id="PTHR12042">
    <property type="entry name" value="LACTOSYLCERAMIDE 4-ALPHA-GALACTOSYLTRANSFERASE ALPHA- 1,4-GALACTOSYLTRANSFERASE"/>
    <property type="match status" value="1"/>
</dbReference>
<dbReference type="Gene3D" id="3.90.550.20">
    <property type="match status" value="1"/>
</dbReference>
<dbReference type="GO" id="GO:0016020">
    <property type="term" value="C:membrane"/>
    <property type="evidence" value="ECO:0007669"/>
    <property type="project" value="GOC"/>
</dbReference>
<dbReference type="PANTHER" id="PTHR12042:SF21">
    <property type="entry name" value="ALPHA1,4-GALACTOSYLTRANSFERASE 1-RELATED"/>
    <property type="match status" value="1"/>
</dbReference>
<dbReference type="GO" id="GO:0006688">
    <property type="term" value="P:glycosphingolipid biosynthetic process"/>
    <property type="evidence" value="ECO:0007669"/>
    <property type="project" value="TreeGrafter"/>
</dbReference>
<dbReference type="Proteomes" id="UP000015102">
    <property type="component" value="Unassembled WGS sequence"/>
</dbReference>
<dbReference type="AlphaFoldDB" id="T1GTW0"/>